<dbReference type="Pfam" id="PF00575">
    <property type="entry name" value="S1"/>
    <property type="match status" value="6"/>
</dbReference>
<evidence type="ECO:0000256" key="2">
    <source>
        <dbReference type="ARBA" id="ARBA00022980"/>
    </source>
</evidence>
<accession>A0A6G2CJH6</accession>
<evidence type="ECO:0000313" key="5">
    <source>
        <dbReference type="EMBL" id="MTL93010.1"/>
    </source>
</evidence>
<comment type="caution">
    <text evidence="5">The sequence shown here is derived from an EMBL/GenBank/DDBJ whole genome shotgun (WGS) entry which is preliminary data.</text>
</comment>
<dbReference type="PANTHER" id="PTHR10724:SF7">
    <property type="entry name" value="SMALL RIBOSOMAL SUBUNIT PROTEIN BS1C"/>
    <property type="match status" value="1"/>
</dbReference>
<sequence length="559" mass="62763">MKQFNQVDHEEMTMNDVLEFTNFSLPSVNDIVEGVVVRVSNQEVTVDIGGATEGTIYLNELTLDKVESAKDVVKVGDTIKAMAKKVDDEQILLSRRALLEYQRFQDLKVAYEKGETLEGRVIRTVKGGLIVNIGMDAFLPTNMVDVDFVTDLEQYVGQKMLVRIVEFNPRNKRIKVSRKIVVAEQLKVAREDQYSTLAVGDIVTGKVVRLEKFGAFVRFGALEGLVHISEISHLPVEKVEDALTVNQEVSAKVIKVEGTKIQLSIKAVLPTPFEQFVQVHHENEVLEGTVVRLTEFGAFVELAKGVEGLVHLSELSWDHKAKLEEVVSEGQKVQVRIILLDKKHNRIGLSLKKVEQDPWQTFSHKVGDVICGTVTNMTDLGAFIKVAPYIEGLCHFTEASWNPNKKLASLVSVNEEVEVKIISLDVKKHRLGLSLRAVKENPWNTVTLKVGDVITGKVESMNDRGAFVAIEEDVIGFLPANQITEKRINRVEDVLSVGEVVEVKVIRFEPKQAKLELSIRRIKEDAEREEFNKYMKEQEQAETETLGDLFGDALKNLLK</sequence>
<dbReference type="InterPro" id="IPR003029">
    <property type="entry name" value="S1_domain"/>
</dbReference>
<dbReference type="GO" id="GO:0022627">
    <property type="term" value="C:cytosolic small ribosomal subunit"/>
    <property type="evidence" value="ECO:0007669"/>
    <property type="project" value="TreeGrafter"/>
</dbReference>
<dbReference type="InterPro" id="IPR035104">
    <property type="entry name" value="Ribosomal_protein_S1-like"/>
</dbReference>
<dbReference type="EMBL" id="WMQV01000001">
    <property type="protein sequence ID" value="MTL93010.1"/>
    <property type="molecule type" value="Genomic_DNA"/>
</dbReference>
<dbReference type="FunFam" id="2.40.50.140:FF:000103">
    <property type="entry name" value="protein RRP5 homolog"/>
    <property type="match status" value="2"/>
</dbReference>
<dbReference type="AlphaFoldDB" id="A0A6G2CJH6"/>
<dbReference type="InterPro" id="IPR012340">
    <property type="entry name" value="NA-bd_OB-fold"/>
</dbReference>
<name>A0A6G2CJH6_9FIRM</name>
<dbReference type="PRINTS" id="PR00681">
    <property type="entry name" value="RIBOSOMALS1"/>
</dbReference>
<comment type="similarity">
    <text evidence="1">Belongs to the bacterial ribosomal protein bS1 family.</text>
</comment>
<reference evidence="5" key="1">
    <citation type="journal article" date="2019" name="Nat. Med.">
        <title>A library of human gut bacterial isolates paired with longitudinal multiomics data enables mechanistic microbiome research.</title>
        <authorList>
            <person name="Poyet M."/>
            <person name="Groussin M."/>
            <person name="Gibbons S.M."/>
            <person name="Avila-Pacheco J."/>
            <person name="Jiang X."/>
            <person name="Kearney S.M."/>
            <person name="Perrotta A.R."/>
            <person name="Berdy B."/>
            <person name="Zhao S."/>
            <person name="Lieberman T.D."/>
            <person name="Swanson P.K."/>
            <person name="Smith M."/>
            <person name="Roesemann S."/>
            <person name="Alexander J.E."/>
            <person name="Rich S.A."/>
            <person name="Livny J."/>
            <person name="Vlamakis H."/>
            <person name="Clish C."/>
            <person name="Bullock K."/>
            <person name="Deik A."/>
            <person name="Scott J."/>
            <person name="Pierce K.A."/>
            <person name="Xavier R.J."/>
            <person name="Alm E.J."/>
        </authorList>
    </citation>
    <scope>NUCLEOTIDE SEQUENCE</scope>
    <source>
        <strain evidence="5">BIOML-A179</strain>
    </source>
</reference>
<comment type="function">
    <text evidence="4">Binds mRNA; thus facilitating recognition of the initiation point. It is needed to translate mRNA with a short Shine-Dalgarno (SD) purine-rich sequence.</text>
</comment>
<dbReference type="GO" id="GO:0006412">
    <property type="term" value="P:translation"/>
    <property type="evidence" value="ECO:0007669"/>
    <property type="project" value="TreeGrafter"/>
</dbReference>
<organism evidence="5">
    <name type="scientific">Turicibacter sanguinis</name>
    <dbReference type="NCBI Taxonomy" id="154288"/>
    <lineage>
        <taxon>Bacteria</taxon>
        <taxon>Bacillati</taxon>
        <taxon>Bacillota</taxon>
        <taxon>Erysipelotrichia</taxon>
        <taxon>Erysipelotrichales</taxon>
        <taxon>Turicibacteraceae</taxon>
        <taxon>Turicibacter</taxon>
    </lineage>
</organism>
<dbReference type="PANTHER" id="PTHR10724">
    <property type="entry name" value="30S RIBOSOMAL PROTEIN S1"/>
    <property type="match status" value="1"/>
</dbReference>
<dbReference type="GO" id="GO:0003729">
    <property type="term" value="F:mRNA binding"/>
    <property type="evidence" value="ECO:0007669"/>
    <property type="project" value="TreeGrafter"/>
</dbReference>
<dbReference type="GO" id="GO:0003735">
    <property type="term" value="F:structural constituent of ribosome"/>
    <property type="evidence" value="ECO:0007669"/>
    <property type="project" value="TreeGrafter"/>
</dbReference>
<dbReference type="SMART" id="SM00316">
    <property type="entry name" value="S1"/>
    <property type="match status" value="6"/>
</dbReference>
<keyword evidence="2" id="KW-0689">Ribosomal protein</keyword>
<dbReference type="PROSITE" id="PS50126">
    <property type="entry name" value="S1"/>
    <property type="match status" value="6"/>
</dbReference>
<evidence type="ECO:0000256" key="3">
    <source>
        <dbReference type="ARBA" id="ARBA00023274"/>
    </source>
</evidence>
<evidence type="ECO:0000256" key="4">
    <source>
        <dbReference type="ARBA" id="ARBA00025604"/>
    </source>
</evidence>
<gene>
    <name evidence="5" type="ORF">GMA64_00515</name>
</gene>
<dbReference type="RefSeq" id="WP_129821278.1">
    <property type="nucleotide sequence ID" value="NZ_RCYV01000003.1"/>
</dbReference>
<dbReference type="CDD" id="cd04465">
    <property type="entry name" value="S1_RPS1_repeat_ec2_hs2"/>
    <property type="match status" value="1"/>
</dbReference>
<proteinExistence type="inferred from homology"/>
<dbReference type="InterPro" id="IPR050437">
    <property type="entry name" value="Ribos_protein_bS1-like"/>
</dbReference>
<dbReference type="Gene3D" id="2.40.50.140">
    <property type="entry name" value="Nucleic acid-binding proteins"/>
    <property type="match status" value="6"/>
</dbReference>
<dbReference type="SUPFAM" id="SSF50249">
    <property type="entry name" value="Nucleic acid-binding proteins"/>
    <property type="match status" value="6"/>
</dbReference>
<protein>
    <submittedName>
        <fullName evidence="5">S1 RNA-binding domain-containing protein</fullName>
    </submittedName>
</protein>
<evidence type="ECO:0000256" key="1">
    <source>
        <dbReference type="ARBA" id="ARBA00006767"/>
    </source>
</evidence>
<dbReference type="CDD" id="cd05687">
    <property type="entry name" value="S1_RPS1_repeat_ec1_hs1"/>
    <property type="match status" value="1"/>
</dbReference>
<keyword evidence="3" id="KW-0687">Ribonucleoprotein</keyword>